<proteinExistence type="inferred from homology"/>
<keyword evidence="5" id="KW-0812">Transmembrane</keyword>
<dbReference type="Pfam" id="PF02321">
    <property type="entry name" value="OEP"/>
    <property type="match status" value="2"/>
</dbReference>
<keyword evidence="11" id="KW-1185">Reference proteome</keyword>
<comment type="similarity">
    <text evidence="2">Belongs to the outer membrane factor (OMF) (TC 1.B.17) family.</text>
</comment>
<keyword evidence="6" id="KW-0472">Membrane</keyword>
<feature type="compositionally biased region" description="Polar residues" evidence="8">
    <location>
        <begin position="351"/>
        <end position="362"/>
    </location>
</feature>
<dbReference type="PANTHER" id="PTHR30026">
    <property type="entry name" value="OUTER MEMBRANE PROTEIN TOLC"/>
    <property type="match status" value="1"/>
</dbReference>
<evidence type="ECO:0000313" key="11">
    <source>
        <dbReference type="Proteomes" id="UP000245977"/>
    </source>
</evidence>
<dbReference type="RefSeq" id="WP_065995401.1">
    <property type="nucleotide sequence ID" value="NZ_CP029397.2"/>
</dbReference>
<dbReference type="GO" id="GO:0015562">
    <property type="term" value="F:efflux transmembrane transporter activity"/>
    <property type="evidence" value="ECO:0007669"/>
    <property type="project" value="InterPro"/>
</dbReference>
<sequence length="512" mass="57467">MCKAKYFTFSLKKLSTCIGLSLSLNSIVYAETQSGYFQDIQHNIGNLIRPKTDESFSTVQFSQLSNFQVQPDPLYQQLPVVGARPDANTPAVLNNAYSSAEVQSRLSLQEAIQIAVKRNPVISQALANLAAQNANIDVAKAQYYPQLKAGLSTGDFTSSDRGRQLYTVEANQLLYDFGKVKSSVDTQKNKLEAEQANVLLNIDEIATQTARSIIAVLRYRVLLSIAQDQVKGVSRLHEIARLRSDAGISSYADPVQAQSYVEYAKTYLLTQQNKLRQEEQKLRTLLGFEVSRTDFIIHDEFLKKSDLYNTPQLNTIPSMIAAQAEIEVAKSQKKQTELSRYPTVSLTASLNQALNGKNPNTGKQDDTDSSIGISMSSNFYQGGAVSSQIRSATYAEQAARSKLNATYLNIMDSSQIARENIENMDKQIWVLIDRERSTAKTRELYEEQYKLGKRSILDLLSSEQSFHSSRAERESARYDIYDMLAMYINVMGKSRDIYQLNNTKIQGFEVQQ</sequence>
<evidence type="ECO:0000256" key="8">
    <source>
        <dbReference type="SAM" id="MobiDB-lite"/>
    </source>
</evidence>
<dbReference type="KEGG" id="adv:DJ533_02830"/>
<evidence type="ECO:0000256" key="2">
    <source>
        <dbReference type="ARBA" id="ARBA00007613"/>
    </source>
</evidence>
<dbReference type="OrthoDB" id="314748at2"/>
<evidence type="ECO:0000256" key="7">
    <source>
        <dbReference type="ARBA" id="ARBA00023237"/>
    </source>
</evidence>
<gene>
    <name evidence="10" type="ORF">DJ533_02830</name>
</gene>
<feature type="signal peptide" evidence="9">
    <location>
        <begin position="1"/>
        <end position="30"/>
    </location>
</feature>
<dbReference type="STRING" id="1871111.GCA_001704615_02047"/>
<dbReference type="SUPFAM" id="SSF56954">
    <property type="entry name" value="Outer membrane efflux proteins (OEP)"/>
    <property type="match status" value="1"/>
</dbReference>
<evidence type="ECO:0000256" key="9">
    <source>
        <dbReference type="SAM" id="SignalP"/>
    </source>
</evidence>
<evidence type="ECO:0000256" key="5">
    <source>
        <dbReference type="ARBA" id="ARBA00022692"/>
    </source>
</evidence>
<keyword evidence="9" id="KW-0732">Signal</keyword>
<keyword evidence="3" id="KW-0813">Transport</keyword>
<keyword evidence="7" id="KW-0998">Cell outer membrane</keyword>
<evidence type="ECO:0000256" key="4">
    <source>
        <dbReference type="ARBA" id="ARBA00022452"/>
    </source>
</evidence>
<dbReference type="AlphaFoldDB" id="A0A2S2F9I4"/>
<dbReference type="InterPro" id="IPR003423">
    <property type="entry name" value="OMP_efflux"/>
</dbReference>
<dbReference type="GO" id="GO:0015288">
    <property type="term" value="F:porin activity"/>
    <property type="evidence" value="ECO:0007669"/>
    <property type="project" value="TreeGrafter"/>
</dbReference>
<dbReference type="Proteomes" id="UP000245977">
    <property type="component" value="Chromosome"/>
</dbReference>
<accession>A0A2S2F9I4</accession>
<name>A0A2S2F9I4_9GAMM</name>
<dbReference type="EMBL" id="CP029397">
    <property type="protein sequence ID" value="AWL27607.1"/>
    <property type="molecule type" value="Genomic_DNA"/>
</dbReference>
<protein>
    <submittedName>
        <fullName evidence="10">RND transporter</fullName>
    </submittedName>
</protein>
<dbReference type="InterPro" id="IPR051906">
    <property type="entry name" value="TolC-like"/>
</dbReference>
<evidence type="ECO:0000313" key="10">
    <source>
        <dbReference type="EMBL" id="AWL27607.1"/>
    </source>
</evidence>
<dbReference type="PANTHER" id="PTHR30026:SF22">
    <property type="entry name" value="OUTER MEMBRANE EFFLUX PROTEIN"/>
    <property type="match status" value="1"/>
</dbReference>
<keyword evidence="4" id="KW-1134">Transmembrane beta strand</keyword>
<feature type="chain" id="PRO_5015608810" evidence="9">
    <location>
        <begin position="31"/>
        <end position="512"/>
    </location>
</feature>
<organism evidence="10 11">
    <name type="scientific">Acinetobacter defluvii</name>
    <dbReference type="NCBI Taxonomy" id="1871111"/>
    <lineage>
        <taxon>Bacteria</taxon>
        <taxon>Pseudomonadati</taxon>
        <taxon>Pseudomonadota</taxon>
        <taxon>Gammaproteobacteria</taxon>
        <taxon>Moraxellales</taxon>
        <taxon>Moraxellaceae</taxon>
        <taxon>Acinetobacter</taxon>
    </lineage>
</organism>
<dbReference type="Gene3D" id="1.20.1600.10">
    <property type="entry name" value="Outer membrane efflux proteins (OEP)"/>
    <property type="match status" value="1"/>
</dbReference>
<comment type="subcellular location">
    <subcellularLocation>
        <location evidence="1">Cell outer membrane</location>
    </subcellularLocation>
</comment>
<evidence type="ECO:0000256" key="6">
    <source>
        <dbReference type="ARBA" id="ARBA00023136"/>
    </source>
</evidence>
<evidence type="ECO:0000256" key="1">
    <source>
        <dbReference type="ARBA" id="ARBA00004442"/>
    </source>
</evidence>
<dbReference type="GO" id="GO:1990281">
    <property type="term" value="C:efflux pump complex"/>
    <property type="evidence" value="ECO:0007669"/>
    <property type="project" value="TreeGrafter"/>
</dbReference>
<evidence type="ECO:0000256" key="3">
    <source>
        <dbReference type="ARBA" id="ARBA00022448"/>
    </source>
</evidence>
<dbReference type="GO" id="GO:0009279">
    <property type="term" value="C:cell outer membrane"/>
    <property type="evidence" value="ECO:0007669"/>
    <property type="project" value="UniProtKB-SubCell"/>
</dbReference>
<reference evidence="10" key="1">
    <citation type="submission" date="2019-08" db="EMBL/GenBank/DDBJ databases">
        <title>The complete genome of Acinetobacter defluvii strain WCHAD010030.</title>
        <authorList>
            <person name="Hu Y."/>
            <person name="Qin J."/>
            <person name="Feng Y."/>
            <person name="Zong Z."/>
        </authorList>
    </citation>
    <scope>NUCLEOTIDE SEQUENCE</scope>
    <source>
        <strain evidence="10">WCHA30</strain>
    </source>
</reference>
<feature type="region of interest" description="Disordered" evidence="8">
    <location>
        <begin position="351"/>
        <end position="370"/>
    </location>
</feature>